<comment type="function">
    <text evidence="11">Catalyzes the specific phosphorylation of the 3-hydroxyl group of shikimic acid using ATP as a cosubstrate.</text>
</comment>
<evidence type="ECO:0000256" key="3">
    <source>
        <dbReference type="ARBA" id="ARBA00012154"/>
    </source>
</evidence>
<evidence type="ECO:0000313" key="13">
    <source>
        <dbReference type="Proteomes" id="UP000192731"/>
    </source>
</evidence>
<dbReference type="UniPathway" id="UPA00053">
    <property type="reaction ID" value="UER00088"/>
</dbReference>
<dbReference type="STRING" id="656914.SAMN00017405_1306"/>
<evidence type="ECO:0000256" key="9">
    <source>
        <dbReference type="ARBA" id="ARBA00023141"/>
    </source>
</evidence>
<protein>
    <recommendedName>
        <fullName evidence="3 11">Shikimate kinase</fullName>
        <shortName evidence="11">SK</shortName>
        <ecNumber evidence="3 11">2.7.1.71</ecNumber>
    </recommendedName>
</protein>
<dbReference type="GO" id="GO:0008652">
    <property type="term" value="P:amino acid biosynthetic process"/>
    <property type="evidence" value="ECO:0007669"/>
    <property type="project" value="UniProtKB-KW"/>
</dbReference>
<evidence type="ECO:0000256" key="4">
    <source>
        <dbReference type="ARBA" id="ARBA00022605"/>
    </source>
</evidence>
<keyword evidence="4 11" id="KW-0028">Amino-acid biosynthesis</keyword>
<comment type="subunit">
    <text evidence="11">Monomer.</text>
</comment>
<dbReference type="Proteomes" id="UP000192731">
    <property type="component" value="Unassembled WGS sequence"/>
</dbReference>
<feature type="binding site" evidence="11">
    <location>
        <position position="82"/>
    </location>
    <ligand>
        <name>substrate</name>
    </ligand>
</feature>
<keyword evidence="13" id="KW-1185">Reference proteome</keyword>
<keyword evidence="11" id="KW-0460">Magnesium</keyword>
<dbReference type="PANTHER" id="PTHR21087:SF16">
    <property type="entry name" value="SHIKIMATE KINASE 1, CHLOROPLASTIC"/>
    <property type="match status" value="1"/>
</dbReference>
<accession>A0A1W1VBL1</accession>
<evidence type="ECO:0000256" key="6">
    <source>
        <dbReference type="ARBA" id="ARBA00022741"/>
    </source>
</evidence>
<dbReference type="PROSITE" id="PS01128">
    <property type="entry name" value="SHIKIMATE_KINASE"/>
    <property type="match status" value="1"/>
</dbReference>
<dbReference type="OrthoDB" id="9792692at2"/>
<feature type="binding site" evidence="11">
    <location>
        <position position="60"/>
    </location>
    <ligand>
        <name>substrate</name>
    </ligand>
</feature>
<dbReference type="CDD" id="cd00464">
    <property type="entry name" value="SK"/>
    <property type="match status" value="1"/>
</dbReference>
<comment type="similarity">
    <text evidence="2 11">Belongs to the shikimate kinase family.</text>
</comment>
<dbReference type="InterPro" id="IPR000623">
    <property type="entry name" value="Shikimate_kinase/TSH1"/>
</dbReference>
<dbReference type="InterPro" id="IPR027417">
    <property type="entry name" value="P-loop_NTPase"/>
</dbReference>
<dbReference type="GO" id="GO:0000287">
    <property type="term" value="F:magnesium ion binding"/>
    <property type="evidence" value="ECO:0007669"/>
    <property type="project" value="UniProtKB-UniRule"/>
</dbReference>
<dbReference type="SUPFAM" id="SSF52540">
    <property type="entry name" value="P-loop containing nucleoside triphosphate hydrolases"/>
    <property type="match status" value="1"/>
</dbReference>
<evidence type="ECO:0000256" key="7">
    <source>
        <dbReference type="ARBA" id="ARBA00022777"/>
    </source>
</evidence>
<evidence type="ECO:0000256" key="2">
    <source>
        <dbReference type="ARBA" id="ARBA00006997"/>
    </source>
</evidence>
<evidence type="ECO:0000313" key="12">
    <source>
        <dbReference type="EMBL" id="SMB90364.1"/>
    </source>
</evidence>
<feature type="binding site" evidence="11">
    <location>
        <position position="136"/>
    </location>
    <ligand>
        <name>substrate</name>
    </ligand>
</feature>
<reference evidence="12 13" key="1">
    <citation type="submission" date="2017-04" db="EMBL/GenBank/DDBJ databases">
        <authorList>
            <person name="Afonso C.L."/>
            <person name="Miller P.J."/>
            <person name="Scott M.A."/>
            <person name="Spackman E."/>
            <person name="Goraichik I."/>
            <person name="Dimitrov K.M."/>
            <person name="Suarez D.L."/>
            <person name="Swayne D.E."/>
        </authorList>
    </citation>
    <scope>NUCLEOTIDE SEQUENCE [LARGE SCALE GENOMIC DNA]</scope>
    <source>
        <strain evidence="12 13">DSM 11270</strain>
    </source>
</reference>
<keyword evidence="11" id="KW-0479">Metal-binding</keyword>
<name>A0A1W1VBL1_DESTI</name>
<proteinExistence type="inferred from homology"/>
<dbReference type="PANTHER" id="PTHR21087">
    <property type="entry name" value="SHIKIMATE KINASE"/>
    <property type="match status" value="1"/>
</dbReference>
<keyword evidence="5 11" id="KW-0808">Transferase</keyword>
<comment type="cofactor">
    <cofactor evidence="11">
        <name>Mg(2+)</name>
        <dbReference type="ChEBI" id="CHEBI:18420"/>
    </cofactor>
    <text evidence="11">Binds 1 Mg(2+) ion per subunit.</text>
</comment>
<evidence type="ECO:0000256" key="8">
    <source>
        <dbReference type="ARBA" id="ARBA00022840"/>
    </source>
</evidence>
<dbReference type="Gene3D" id="3.40.50.300">
    <property type="entry name" value="P-loop containing nucleotide triphosphate hydrolases"/>
    <property type="match status" value="1"/>
</dbReference>
<feature type="binding site" evidence="11">
    <location>
        <position position="19"/>
    </location>
    <ligand>
        <name>Mg(2+)</name>
        <dbReference type="ChEBI" id="CHEBI:18420"/>
    </ligand>
</feature>
<dbReference type="InterPro" id="IPR023000">
    <property type="entry name" value="Shikimate_kinase_CS"/>
</dbReference>
<dbReference type="InterPro" id="IPR031322">
    <property type="entry name" value="Shikimate/glucono_kinase"/>
</dbReference>
<keyword evidence="9 11" id="KW-0057">Aromatic amino acid biosynthesis</keyword>
<comment type="caution">
    <text evidence="11">Lacks conserved residue(s) required for the propagation of feature annotation.</text>
</comment>
<keyword evidence="11" id="KW-0963">Cytoplasm</keyword>
<feature type="binding site" evidence="11">
    <location>
        <position position="37"/>
    </location>
    <ligand>
        <name>substrate</name>
    </ligand>
</feature>
<sequence>MEKESKNIVLIGMPGCGKTSIGKNLAEQLKMNFIDVDEYIEQKMQISIPEIFKQGEEHFRKIETRCIEELSKLSSTIISTGGGVVKSPLNIEFLKENGIIIFINRPLENIVNDIDIGVRPLLADGKEKIFKLYQDRIGLYNKYKDYEIINDSSLENVMEKMSEISQKIS</sequence>
<keyword evidence="6 11" id="KW-0547">Nucleotide-binding</keyword>
<keyword evidence="8 11" id="KW-0067">ATP-binding</keyword>
<comment type="catalytic activity">
    <reaction evidence="10 11">
        <text>shikimate + ATP = 3-phosphoshikimate + ADP + H(+)</text>
        <dbReference type="Rhea" id="RHEA:13121"/>
        <dbReference type="ChEBI" id="CHEBI:15378"/>
        <dbReference type="ChEBI" id="CHEBI:30616"/>
        <dbReference type="ChEBI" id="CHEBI:36208"/>
        <dbReference type="ChEBI" id="CHEBI:145989"/>
        <dbReference type="ChEBI" id="CHEBI:456216"/>
        <dbReference type="EC" id="2.7.1.71"/>
    </reaction>
</comment>
<dbReference type="GO" id="GO:0004765">
    <property type="term" value="F:shikimate kinase activity"/>
    <property type="evidence" value="ECO:0007669"/>
    <property type="project" value="UniProtKB-UniRule"/>
</dbReference>
<feature type="binding site" evidence="11">
    <location>
        <position position="119"/>
    </location>
    <ligand>
        <name>ATP</name>
        <dbReference type="ChEBI" id="CHEBI:30616"/>
    </ligand>
</feature>
<dbReference type="EC" id="2.7.1.71" evidence="3 11"/>
<dbReference type="HAMAP" id="MF_00109">
    <property type="entry name" value="Shikimate_kinase"/>
    <property type="match status" value="1"/>
</dbReference>
<gene>
    <name evidence="11" type="primary">aroK</name>
    <name evidence="12" type="ORF">SAMN00017405_1306</name>
</gene>
<comment type="pathway">
    <text evidence="1 11">Metabolic intermediate biosynthesis; chorismate biosynthesis; chorismate from D-erythrose 4-phosphate and phosphoenolpyruvate: step 5/7.</text>
</comment>
<keyword evidence="7 11" id="KW-0418">Kinase</keyword>
<dbReference type="GO" id="GO:0005524">
    <property type="term" value="F:ATP binding"/>
    <property type="evidence" value="ECO:0007669"/>
    <property type="project" value="UniProtKB-UniRule"/>
</dbReference>
<dbReference type="GO" id="GO:0009423">
    <property type="term" value="P:chorismate biosynthetic process"/>
    <property type="evidence" value="ECO:0007669"/>
    <property type="project" value="UniProtKB-UniRule"/>
</dbReference>
<feature type="binding site" evidence="11">
    <location>
        <begin position="15"/>
        <end position="20"/>
    </location>
    <ligand>
        <name>ATP</name>
        <dbReference type="ChEBI" id="CHEBI:30616"/>
    </ligand>
</feature>
<organism evidence="12 13">
    <name type="scientific">Desulfonispora thiosulfatigenes DSM 11270</name>
    <dbReference type="NCBI Taxonomy" id="656914"/>
    <lineage>
        <taxon>Bacteria</taxon>
        <taxon>Bacillati</taxon>
        <taxon>Bacillota</taxon>
        <taxon>Clostridia</taxon>
        <taxon>Eubacteriales</taxon>
        <taxon>Peptococcaceae</taxon>
        <taxon>Desulfonispora</taxon>
    </lineage>
</organism>
<dbReference type="GO" id="GO:0009073">
    <property type="term" value="P:aromatic amino acid family biosynthetic process"/>
    <property type="evidence" value="ECO:0007669"/>
    <property type="project" value="UniProtKB-KW"/>
</dbReference>
<evidence type="ECO:0000256" key="10">
    <source>
        <dbReference type="ARBA" id="ARBA00048567"/>
    </source>
</evidence>
<dbReference type="GO" id="GO:0005829">
    <property type="term" value="C:cytosol"/>
    <property type="evidence" value="ECO:0007669"/>
    <property type="project" value="TreeGrafter"/>
</dbReference>
<evidence type="ECO:0000256" key="1">
    <source>
        <dbReference type="ARBA" id="ARBA00004842"/>
    </source>
</evidence>
<comment type="subcellular location">
    <subcellularLocation>
        <location evidence="11">Cytoplasm</location>
    </subcellularLocation>
</comment>
<dbReference type="RefSeq" id="WP_084053100.1">
    <property type="nucleotide sequence ID" value="NZ_FWWT01000017.1"/>
</dbReference>
<dbReference type="Pfam" id="PF01202">
    <property type="entry name" value="SKI"/>
    <property type="match status" value="1"/>
</dbReference>
<evidence type="ECO:0000256" key="11">
    <source>
        <dbReference type="HAMAP-Rule" id="MF_00109"/>
    </source>
</evidence>
<dbReference type="AlphaFoldDB" id="A0A1W1VBL1"/>
<evidence type="ECO:0000256" key="5">
    <source>
        <dbReference type="ARBA" id="ARBA00022679"/>
    </source>
</evidence>
<dbReference type="PRINTS" id="PR01100">
    <property type="entry name" value="SHIKIMTKNASE"/>
</dbReference>
<dbReference type="EMBL" id="FWWT01000017">
    <property type="protein sequence ID" value="SMB90364.1"/>
    <property type="molecule type" value="Genomic_DNA"/>
</dbReference>